<accession>A0ABN7B0N9</accession>
<dbReference type="PANTHER" id="PTHR32083">
    <property type="entry name" value="CILIA AND FLAGELLA-ASSOCIATED PROTEIN 58-RELATED"/>
    <property type="match status" value="1"/>
</dbReference>
<proteinExistence type="predicted"/>
<feature type="coiled-coil region" evidence="2">
    <location>
        <begin position="696"/>
        <end position="723"/>
    </location>
</feature>
<evidence type="ECO:0000256" key="1">
    <source>
        <dbReference type="ARBA" id="ARBA00023054"/>
    </source>
</evidence>
<protein>
    <submittedName>
        <fullName evidence="4">Coiled-coil domain containing 147</fullName>
    </submittedName>
</protein>
<dbReference type="Proteomes" id="UP001307889">
    <property type="component" value="Chromosome 7"/>
</dbReference>
<organism evidence="4 5">
    <name type="scientific">Nesidiocoris tenuis</name>
    <dbReference type="NCBI Taxonomy" id="355587"/>
    <lineage>
        <taxon>Eukaryota</taxon>
        <taxon>Metazoa</taxon>
        <taxon>Ecdysozoa</taxon>
        <taxon>Arthropoda</taxon>
        <taxon>Hexapoda</taxon>
        <taxon>Insecta</taxon>
        <taxon>Pterygota</taxon>
        <taxon>Neoptera</taxon>
        <taxon>Paraneoptera</taxon>
        <taxon>Hemiptera</taxon>
        <taxon>Heteroptera</taxon>
        <taxon>Panheteroptera</taxon>
        <taxon>Cimicomorpha</taxon>
        <taxon>Miridae</taxon>
        <taxon>Dicyphina</taxon>
        <taxon>Nesidiocoris</taxon>
    </lineage>
</organism>
<keyword evidence="1 2" id="KW-0175">Coiled coil</keyword>
<feature type="coiled-coil region" evidence="2">
    <location>
        <begin position="154"/>
        <end position="356"/>
    </location>
</feature>
<feature type="coiled-coil region" evidence="2">
    <location>
        <begin position="849"/>
        <end position="883"/>
    </location>
</feature>
<keyword evidence="5" id="KW-1185">Reference proteome</keyword>
<sequence length="923" mass="107862">MTSSSRGRNRGRVSIALTDTSELGSSDFSRKRLSEPRTSRDDFWSQIMNEQEQIAVDYEKAIQELLSLEEPLPNVQSVFTRLHELTQRFKMGVKRKDAEIREKEEKIEQLAHTLEKYKNSITIDQKNEIEQQLVVLQKQLDVSHLREQDLQETVDYMRKQVKSLETTIEQKESEAAELDADLELMGRTREGMQKEKEKMKKIMMQTEAMVSAANAERDEYSRLYDTSKIIIDDLKKQFSEKITEAEQLTKQAVGSERTIDDLKKNYTELVNEYDNLYDMYNDCYKQLNIHRETNQELASGLEELYKENEDLDESEKLLKRKLNILKVRLSANERRYSQLRGDYEAQCDEIEKLAKEVHKFKDGLVKIGVAGPAAASTGDTQPLSAIASAASLAQKRQPKTEQKPEDETVRALEKDIKEREKKIAELDSTINGLQAEKRVMAESMAKVVGLNTDLQGQLKSQNAALKSMDQFLTDARQQLRELRNQCEMLKHEKKKVVKEKETLQTKSNDLLDMNRQYEEQLIATKRELMEKTAQLKKERNNLEVAKAERNSEHAKWQETYAMLQDQKRNTKIEATQIHQLKEEVAAREKKLTKEQLAMKKLNAKLNSSAVHENKLEKKIDELRSEAAKFEHMKKVYENAKIEDEKEKQAIIKQHAKYQKEMANISTMLDRRIAELGILYDKVDLKNKMLDRGEKQYQERTNDIRMLKIEVKRLRHQNNILQATYKNMADLRHEIYHLNRDLATERQKCHALQEELETPINFHRWRVLEGTDPEKKDLIDKVQILQKKLLKEVENRALETERFRDLEEVYLQLKKKLINLPGSDIMEELNNTKKALKDKTDENRVFAATLSAREGEIQDYKYRLDKLQQQYNEVKTKIFDEKRIQDYAKMRKFEAAQAAKRSEICEGKTVLGGGFRLEETTAAL</sequence>
<dbReference type="InterPro" id="IPR049270">
    <property type="entry name" value="CFAP58_CC"/>
</dbReference>
<name>A0ABN7B0N9_9HEMI</name>
<evidence type="ECO:0000259" key="3">
    <source>
        <dbReference type="Pfam" id="PF21771"/>
    </source>
</evidence>
<feature type="coiled-coil region" evidence="2">
    <location>
        <begin position="409"/>
        <end position="436"/>
    </location>
</feature>
<evidence type="ECO:0000313" key="4">
    <source>
        <dbReference type="EMBL" id="BES96721.1"/>
    </source>
</evidence>
<dbReference type="Pfam" id="PF21771">
    <property type="entry name" value="CFAP58_CC"/>
    <property type="match status" value="1"/>
</dbReference>
<feature type="coiled-coil region" evidence="2">
    <location>
        <begin position="93"/>
        <end position="120"/>
    </location>
</feature>
<gene>
    <name evidence="4" type="ORF">NTJ_09534</name>
</gene>
<feature type="coiled-coil region" evidence="2">
    <location>
        <begin position="465"/>
        <end position="639"/>
    </location>
</feature>
<dbReference type="SUPFAM" id="SSF90257">
    <property type="entry name" value="Myosin rod fragments"/>
    <property type="match status" value="1"/>
</dbReference>
<feature type="domain" description="Cilia- and flagella-associated protein 58 central coiled coil" evidence="3">
    <location>
        <begin position="419"/>
        <end position="720"/>
    </location>
</feature>
<evidence type="ECO:0000313" key="5">
    <source>
        <dbReference type="Proteomes" id="UP001307889"/>
    </source>
</evidence>
<dbReference type="EMBL" id="AP028915">
    <property type="protein sequence ID" value="BES96721.1"/>
    <property type="molecule type" value="Genomic_DNA"/>
</dbReference>
<dbReference type="PANTHER" id="PTHR32083:SF0">
    <property type="entry name" value="CILIA AND FLAGELLA-ASSOCIATED PROTEIN 58"/>
    <property type="match status" value="1"/>
</dbReference>
<evidence type="ECO:0000256" key="2">
    <source>
        <dbReference type="SAM" id="Coils"/>
    </source>
</evidence>
<reference evidence="4 5" key="1">
    <citation type="submission" date="2023-09" db="EMBL/GenBank/DDBJ databases">
        <title>Nesidiocoris tenuis whole genome shotgun sequence.</title>
        <authorList>
            <person name="Shibata T."/>
            <person name="Shimoda M."/>
            <person name="Kobayashi T."/>
            <person name="Uehara T."/>
        </authorList>
    </citation>
    <scope>NUCLEOTIDE SEQUENCE [LARGE SCALE GENOMIC DNA]</scope>
    <source>
        <strain evidence="4 5">Japan</strain>
    </source>
</reference>